<dbReference type="PATRIC" id="fig|82380.10.peg.1631"/>
<dbReference type="Proteomes" id="UP000033725">
    <property type="component" value="Unassembled WGS sequence"/>
</dbReference>
<evidence type="ECO:0000313" key="1">
    <source>
        <dbReference type="EMBL" id="KJL22879.1"/>
    </source>
</evidence>
<dbReference type="EMBL" id="JYIV01000024">
    <property type="protein sequence ID" value="KJL22879.1"/>
    <property type="molecule type" value="Genomic_DNA"/>
</dbReference>
<proteinExistence type="predicted"/>
<gene>
    <name evidence="1" type="ORF">RN51_01622</name>
</gene>
<dbReference type="AlphaFoldDB" id="A0A0F0KQY8"/>
<organism evidence="1 2">
    <name type="scientific">Microbacterium oxydans</name>
    <dbReference type="NCBI Taxonomy" id="82380"/>
    <lineage>
        <taxon>Bacteria</taxon>
        <taxon>Bacillati</taxon>
        <taxon>Actinomycetota</taxon>
        <taxon>Actinomycetes</taxon>
        <taxon>Micrococcales</taxon>
        <taxon>Microbacteriaceae</taxon>
        <taxon>Microbacterium</taxon>
    </lineage>
</organism>
<accession>A0A0F0KQY8</accession>
<comment type="caution">
    <text evidence="1">The sequence shown here is derived from an EMBL/GenBank/DDBJ whole genome shotgun (WGS) entry which is preliminary data.</text>
</comment>
<evidence type="ECO:0000313" key="2">
    <source>
        <dbReference type="Proteomes" id="UP000033725"/>
    </source>
</evidence>
<name>A0A0F0KQY8_9MICO</name>
<sequence>MMVWIVYLEETPGFIGVFDVESDAYEFQEEYAADSGLSVLLTPVSVPYRVAGTDGALYSQ</sequence>
<reference evidence="1 2" key="1">
    <citation type="submission" date="2015-02" db="EMBL/GenBank/DDBJ databases">
        <title>Draft genome sequences of ten Microbacterium spp. with emphasis on heavy metal contaminated environments.</title>
        <authorList>
            <person name="Corretto E."/>
        </authorList>
    </citation>
    <scope>NUCLEOTIDE SEQUENCE [LARGE SCALE GENOMIC DNA]</scope>
    <source>
        <strain evidence="1 2">BEL163</strain>
    </source>
</reference>
<protein>
    <submittedName>
        <fullName evidence="1">Uncharacterized protein</fullName>
    </submittedName>
</protein>